<dbReference type="InterPro" id="IPR050638">
    <property type="entry name" value="AA-Vitamin_Transporters"/>
</dbReference>
<organism evidence="8 9">
    <name type="scientific">Granulicella cerasi</name>
    <dbReference type="NCBI Taxonomy" id="741063"/>
    <lineage>
        <taxon>Bacteria</taxon>
        <taxon>Pseudomonadati</taxon>
        <taxon>Acidobacteriota</taxon>
        <taxon>Terriglobia</taxon>
        <taxon>Terriglobales</taxon>
        <taxon>Acidobacteriaceae</taxon>
        <taxon>Granulicella</taxon>
    </lineage>
</organism>
<sequence>MSNAQHEHAPLWRTLLAFAAIYFIWGSTFYAIRVGVLAVPPILFAAMRFFAAGVLLFAWQMLRGAKWPTAKEWQGITIVALIIFVGNYGLLFWAEARVPSGLASVVISTIALFIAMGEVFILQTRRLTAKLLTALLLGLTGVAVLSLRLGAPGEAPITFIGACALLGSALCFALGSIVSRKVTLPASKGVSSGAQMLVGSVQLLIAAALGNLRGFSLFALPANVLWWWAYLVFAGSIAGFTAYVWLLARESPTKVGTYAYVNPMVAVILGHFVGGEPWSIRTLIGGVFVLGSVILVTTAKASKPPAIAAEAEA</sequence>
<feature type="transmembrane region" description="Helical" evidence="6">
    <location>
        <begin position="100"/>
        <end position="122"/>
    </location>
</feature>
<feature type="transmembrane region" description="Helical" evidence="6">
    <location>
        <begin position="157"/>
        <end position="178"/>
    </location>
</feature>
<dbReference type="Proteomes" id="UP001596391">
    <property type="component" value="Unassembled WGS sequence"/>
</dbReference>
<feature type="transmembrane region" description="Helical" evidence="6">
    <location>
        <begin position="38"/>
        <end position="61"/>
    </location>
</feature>
<feature type="transmembrane region" description="Helical" evidence="6">
    <location>
        <begin position="190"/>
        <end position="212"/>
    </location>
</feature>
<dbReference type="PANTHER" id="PTHR32322">
    <property type="entry name" value="INNER MEMBRANE TRANSPORTER"/>
    <property type="match status" value="1"/>
</dbReference>
<protein>
    <submittedName>
        <fullName evidence="8">EamA family transporter</fullName>
    </submittedName>
</protein>
<name>A0ABW1Z7B6_9BACT</name>
<gene>
    <name evidence="8" type="ORF">ACFQBQ_06650</name>
</gene>
<evidence type="ECO:0000256" key="3">
    <source>
        <dbReference type="ARBA" id="ARBA00022692"/>
    </source>
</evidence>
<reference evidence="9" key="1">
    <citation type="journal article" date="2019" name="Int. J. Syst. Evol. Microbiol.">
        <title>The Global Catalogue of Microorganisms (GCM) 10K type strain sequencing project: providing services to taxonomists for standard genome sequencing and annotation.</title>
        <authorList>
            <consortium name="The Broad Institute Genomics Platform"/>
            <consortium name="The Broad Institute Genome Sequencing Center for Infectious Disease"/>
            <person name="Wu L."/>
            <person name="Ma J."/>
        </authorList>
    </citation>
    <scope>NUCLEOTIDE SEQUENCE [LARGE SCALE GENOMIC DNA]</scope>
    <source>
        <strain evidence="9">CGMCC 1.16026</strain>
    </source>
</reference>
<dbReference type="PANTHER" id="PTHR32322:SF2">
    <property type="entry name" value="EAMA DOMAIN-CONTAINING PROTEIN"/>
    <property type="match status" value="1"/>
</dbReference>
<feature type="transmembrane region" description="Helical" evidence="6">
    <location>
        <begin position="131"/>
        <end position="151"/>
    </location>
</feature>
<keyword evidence="4 6" id="KW-1133">Transmembrane helix</keyword>
<dbReference type="RefSeq" id="WP_390234469.1">
    <property type="nucleotide sequence ID" value="NZ_JBHSWI010000001.1"/>
</dbReference>
<dbReference type="EMBL" id="JBHSWI010000001">
    <property type="protein sequence ID" value="MFC6645272.1"/>
    <property type="molecule type" value="Genomic_DNA"/>
</dbReference>
<dbReference type="SUPFAM" id="SSF103481">
    <property type="entry name" value="Multidrug resistance efflux transporter EmrE"/>
    <property type="match status" value="2"/>
</dbReference>
<keyword evidence="9" id="KW-1185">Reference proteome</keyword>
<feature type="transmembrane region" description="Helical" evidence="6">
    <location>
        <begin position="12"/>
        <end position="32"/>
    </location>
</feature>
<keyword evidence="3 6" id="KW-0812">Transmembrane</keyword>
<feature type="domain" description="EamA" evidence="7">
    <location>
        <begin position="15"/>
        <end position="146"/>
    </location>
</feature>
<evidence type="ECO:0000256" key="2">
    <source>
        <dbReference type="ARBA" id="ARBA00007362"/>
    </source>
</evidence>
<comment type="similarity">
    <text evidence="2">Belongs to the EamA transporter family.</text>
</comment>
<accession>A0ABW1Z7B6</accession>
<evidence type="ECO:0000313" key="9">
    <source>
        <dbReference type="Proteomes" id="UP001596391"/>
    </source>
</evidence>
<evidence type="ECO:0000256" key="5">
    <source>
        <dbReference type="ARBA" id="ARBA00023136"/>
    </source>
</evidence>
<keyword evidence="5 6" id="KW-0472">Membrane</keyword>
<feature type="transmembrane region" description="Helical" evidence="6">
    <location>
        <begin position="280"/>
        <end position="299"/>
    </location>
</feature>
<feature type="transmembrane region" description="Helical" evidence="6">
    <location>
        <begin position="73"/>
        <end position="94"/>
    </location>
</feature>
<feature type="transmembrane region" description="Helical" evidence="6">
    <location>
        <begin position="255"/>
        <end position="274"/>
    </location>
</feature>
<feature type="transmembrane region" description="Helical" evidence="6">
    <location>
        <begin position="224"/>
        <end position="248"/>
    </location>
</feature>
<feature type="domain" description="EamA" evidence="7">
    <location>
        <begin position="160"/>
        <end position="297"/>
    </location>
</feature>
<evidence type="ECO:0000313" key="8">
    <source>
        <dbReference type="EMBL" id="MFC6645272.1"/>
    </source>
</evidence>
<evidence type="ECO:0000256" key="1">
    <source>
        <dbReference type="ARBA" id="ARBA00004141"/>
    </source>
</evidence>
<comment type="caution">
    <text evidence="8">The sequence shown here is derived from an EMBL/GenBank/DDBJ whole genome shotgun (WGS) entry which is preliminary data.</text>
</comment>
<dbReference type="InterPro" id="IPR037185">
    <property type="entry name" value="EmrE-like"/>
</dbReference>
<dbReference type="Pfam" id="PF00892">
    <property type="entry name" value="EamA"/>
    <property type="match status" value="2"/>
</dbReference>
<evidence type="ECO:0000259" key="7">
    <source>
        <dbReference type="Pfam" id="PF00892"/>
    </source>
</evidence>
<dbReference type="InterPro" id="IPR000620">
    <property type="entry name" value="EamA_dom"/>
</dbReference>
<comment type="subcellular location">
    <subcellularLocation>
        <location evidence="1">Membrane</location>
        <topology evidence="1">Multi-pass membrane protein</topology>
    </subcellularLocation>
</comment>
<evidence type="ECO:0000256" key="4">
    <source>
        <dbReference type="ARBA" id="ARBA00022989"/>
    </source>
</evidence>
<evidence type="ECO:0000256" key="6">
    <source>
        <dbReference type="SAM" id="Phobius"/>
    </source>
</evidence>
<proteinExistence type="inferred from homology"/>